<protein>
    <submittedName>
        <fullName evidence="5">Cyclic di-GMP phosphodiesterase response regulator RpfG</fullName>
        <ecNumber evidence="5">3.1.4.52</ecNumber>
    </submittedName>
</protein>
<dbReference type="Gene3D" id="1.10.3210.10">
    <property type="entry name" value="Hypothetical protein af1432"/>
    <property type="match status" value="1"/>
</dbReference>
<dbReference type="SUPFAM" id="SSF52172">
    <property type="entry name" value="CheY-like"/>
    <property type="match status" value="1"/>
</dbReference>
<dbReference type="GO" id="GO:0000160">
    <property type="term" value="P:phosphorelay signal transduction system"/>
    <property type="evidence" value="ECO:0007669"/>
    <property type="project" value="InterPro"/>
</dbReference>
<dbReference type="SMART" id="SM00448">
    <property type="entry name" value="REC"/>
    <property type="match status" value="1"/>
</dbReference>
<keyword evidence="5" id="KW-0378">Hydrolase</keyword>
<dbReference type="InterPro" id="IPR003607">
    <property type="entry name" value="HD/PDEase_dom"/>
</dbReference>
<dbReference type="InterPro" id="IPR001789">
    <property type="entry name" value="Sig_transdc_resp-reg_receiver"/>
</dbReference>
<dbReference type="PROSITE" id="PS51832">
    <property type="entry name" value="HD_GYP"/>
    <property type="match status" value="1"/>
</dbReference>
<feature type="domain" description="Response regulatory" evidence="3">
    <location>
        <begin position="51"/>
        <end position="168"/>
    </location>
</feature>
<sequence length="415" mass="45699">MDHVSPYSLAFMSTATISTQRPPAAAPASNPGNGSRPTGNPGAGGQTRAPRIMIVDDVEVNILTVQGYLKKVGYRDFVTTSNPHDALKLIHEANPDVVLLDIQMPEISGLDILRVMGADPVLQHLPVLVLTADQDPVTKQRALDLGANDFLQKPIDPHDLVPRVRNALVLKAHHDQLSRQATWLEQQVKARTAALLASQQQLILSLARAAEHRDNDTANHVIRVGRYAGVIARKMGYMTKRIPMLELAAQLHDVGKIGIPDAILLKPGALEPDEYELMKNHCTFGRKIIAPISGKDLEVLRTHATLGNQILKDPCSPLLKLAAKIAQCHHERWDGKGYPLGLAGNDIPVEARIVSIADVYDALSSKRPYKEPFPREKCFDIIREGRGTQFDPQLVDAFFSCSEEIIQIQLELMDD</sequence>
<dbReference type="RefSeq" id="WP_145345953.1">
    <property type="nucleotide sequence ID" value="NZ_CP036261.1"/>
</dbReference>
<dbReference type="Proteomes" id="UP000319557">
    <property type="component" value="Chromosome"/>
</dbReference>
<keyword evidence="1" id="KW-0597">Phosphoprotein</keyword>
<evidence type="ECO:0000313" key="5">
    <source>
        <dbReference type="EMBL" id="QDS88614.1"/>
    </source>
</evidence>
<dbReference type="PANTHER" id="PTHR45228">
    <property type="entry name" value="CYCLIC DI-GMP PHOSPHODIESTERASE TM_0186-RELATED"/>
    <property type="match status" value="1"/>
</dbReference>
<organism evidence="5 6">
    <name type="scientific">Rosistilla ulvae</name>
    <dbReference type="NCBI Taxonomy" id="1930277"/>
    <lineage>
        <taxon>Bacteria</taxon>
        <taxon>Pseudomonadati</taxon>
        <taxon>Planctomycetota</taxon>
        <taxon>Planctomycetia</taxon>
        <taxon>Pirellulales</taxon>
        <taxon>Pirellulaceae</taxon>
        <taxon>Rosistilla</taxon>
    </lineage>
</organism>
<dbReference type="SUPFAM" id="SSF109604">
    <property type="entry name" value="HD-domain/PDEase-like"/>
    <property type="match status" value="1"/>
</dbReference>
<dbReference type="CDD" id="cd00077">
    <property type="entry name" value="HDc"/>
    <property type="match status" value="1"/>
</dbReference>
<dbReference type="GO" id="GO:0071111">
    <property type="term" value="F:cyclic-guanylate-specific phosphodiesterase activity"/>
    <property type="evidence" value="ECO:0007669"/>
    <property type="project" value="UniProtKB-EC"/>
</dbReference>
<gene>
    <name evidence="5" type="primary">rpfG_5</name>
    <name evidence="5" type="ORF">EC9_28050</name>
</gene>
<evidence type="ECO:0000256" key="2">
    <source>
        <dbReference type="SAM" id="MobiDB-lite"/>
    </source>
</evidence>
<reference evidence="5 6" key="1">
    <citation type="submission" date="2019-02" db="EMBL/GenBank/DDBJ databases">
        <title>Deep-cultivation of Planctomycetes and their phenomic and genomic characterization uncovers novel biology.</title>
        <authorList>
            <person name="Wiegand S."/>
            <person name="Jogler M."/>
            <person name="Boedeker C."/>
            <person name="Pinto D."/>
            <person name="Vollmers J."/>
            <person name="Rivas-Marin E."/>
            <person name="Kohn T."/>
            <person name="Peeters S.H."/>
            <person name="Heuer A."/>
            <person name="Rast P."/>
            <person name="Oberbeckmann S."/>
            <person name="Bunk B."/>
            <person name="Jeske O."/>
            <person name="Meyerdierks A."/>
            <person name="Storesund J.E."/>
            <person name="Kallscheuer N."/>
            <person name="Luecker S."/>
            <person name="Lage O.M."/>
            <person name="Pohl T."/>
            <person name="Merkel B.J."/>
            <person name="Hornburger P."/>
            <person name="Mueller R.-W."/>
            <person name="Bruemmer F."/>
            <person name="Labrenz M."/>
            <person name="Spormann A.M."/>
            <person name="Op den Camp H."/>
            <person name="Overmann J."/>
            <person name="Amann R."/>
            <person name="Jetten M.S.M."/>
            <person name="Mascher T."/>
            <person name="Medema M.H."/>
            <person name="Devos D.P."/>
            <person name="Kaster A.-K."/>
            <person name="Ovreas L."/>
            <person name="Rohde M."/>
            <person name="Galperin M.Y."/>
            <person name="Jogler C."/>
        </authorList>
    </citation>
    <scope>NUCLEOTIDE SEQUENCE [LARGE SCALE GENOMIC DNA]</scope>
    <source>
        <strain evidence="5 6">EC9</strain>
    </source>
</reference>
<feature type="compositionally biased region" description="Low complexity" evidence="2">
    <location>
        <begin position="22"/>
        <end position="35"/>
    </location>
</feature>
<dbReference type="InterPro" id="IPR037522">
    <property type="entry name" value="HD_GYP_dom"/>
</dbReference>
<dbReference type="EMBL" id="CP036261">
    <property type="protein sequence ID" value="QDS88614.1"/>
    <property type="molecule type" value="Genomic_DNA"/>
</dbReference>
<dbReference type="KEGG" id="ruv:EC9_28050"/>
<dbReference type="PROSITE" id="PS50110">
    <property type="entry name" value="RESPONSE_REGULATORY"/>
    <property type="match status" value="1"/>
</dbReference>
<dbReference type="AlphaFoldDB" id="A0A517M153"/>
<evidence type="ECO:0000313" key="6">
    <source>
        <dbReference type="Proteomes" id="UP000319557"/>
    </source>
</evidence>
<accession>A0A517M153</accession>
<dbReference type="Pfam" id="PF13487">
    <property type="entry name" value="HD_5"/>
    <property type="match status" value="1"/>
</dbReference>
<dbReference type="PANTHER" id="PTHR45228:SF1">
    <property type="entry name" value="CYCLIC DI-GMP PHOSPHODIESTERASE TM_0186"/>
    <property type="match status" value="1"/>
</dbReference>
<dbReference type="OrthoDB" id="9759601at2"/>
<dbReference type="EC" id="3.1.4.52" evidence="5"/>
<dbReference type="InterPro" id="IPR052020">
    <property type="entry name" value="Cyclic_di-GMP/3'3'-cGAMP_PDE"/>
</dbReference>
<keyword evidence="6" id="KW-1185">Reference proteome</keyword>
<evidence type="ECO:0000256" key="1">
    <source>
        <dbReference type="PROSITE-ProRule" id="PRU00169"/>
    </source>
</evidence>
<dbReference type="Gene3D" id="3.40.50.2300">
    <property type="match status" value="1"/>
</dbReference>
<feature type="modified residue" description="4-aspartylphosphate" evidence="1">
    <location>
        <position position="101"/>
    </location>
</feature>
<feature type="domain" description="HD-GYP" evidence="4">
    <location>
        <begin position="195"/>
        <end position="414"/>
    </location>
</feature>
<name>A0A517M153_9BACT</name>
<dbReference type="InterPro" id="IPR011006">
    <property type="entry name" value="CheY-like_superfamily"/>
</dbReference>
<proteinExistence type="predicted"/>
<dbReference type="Pfam" id="PF00072">
    <property type="entry name" value="Response_reg"/>
    <property type="match status" value="1"/>
</dbReference>
<dbReference type="SMART" id="SM00471">
    <property type="entry name" value="HDc"/>
    <property type="match status" value="1"/>
</dbReference>
<feature type="region of interest" description="Disordered" evidence="2">
    <location>
        <begin position="18"/>
        <end position="48"/>
    </location>
</feature>
<evidence type="ECO:0000259" key="4">
    <source>
        <dbReference type="PROSITE" id="PS51832"/>
    </source>
</evidence>
<evidence type="ECO:0000259" key="3">
    <source>
        <dbReference type="PROSITE" id="PS50110"/>
    </source>
</evidence>